<dbReference type="RefSeq" id="WP_155176872.1">
    <property type="nucleotide sequence ID" value="NZ_BAAAFL010000008.1"/>
</dbReference>
<dbReference type="EMBL" id="SMLW01000675">
    <property type="protein sequence ID" value="MTI28900.1"/>
    <property type="molecule type" value="Genomic_DNA"/>
</dbReference>
<evidence type="ECO:0008006" key="3">
    <source>
        <dbReference type="Google" id="ProtNLM"/>
    </source>
</evidence>
<sequence length="539" mass="61340">MNKKFILIAGTITLTILTIGAFLLFEYANPWVEEKLSKQLDSLRESPINLTYKKLDVNILSGKATLDSVSITKKEGKNHYTFTFDQLKINGLGVVTYLINNQIELGKIKLDNPHLVFTRILDADSLNQEETSQSINLPDLLIKSFESNHGTFSIRNKKGDSSNQFITGKFDLSVRNLKADSAKKHEFKYVDLDKLDFGLSDIDIAFPDSLYTTSVKKVNFNLDTRSLQIDSISVKSRYDKYKLAHVVNHEIDWIDIGNPAIKISGIDIGLLLDHGMYYVEKATIEGFNAVIFRDKRLPFPQKPDTELLHQFIAKLGVKTAIDTVQLKRGRVEYQEFVKQGVGPGKVTFEELYASFYNFTNVDSIQKKSDYTAYMDARSMVMGKTLLEASFTFPLVDNGRQYTVNGKMKSADLATFNPMLEDVAFVRIEKGHMNDLEFEFKYNLEKSNGTMKFAYEDLKINTLDKESNRSKGLGENIKSFIANTFVVKTNNTKNDSFRIGSIEFKRNEKKSIFNYWWKSLLTGFRSSTGIKAPEETVDTN</sequence>
<organism evidence="1 2">
    <name type="scientific">Fulvivirga kasyanovii</name>
    <dbReference type="NCBI Taxonomy" id="396812"/>
    <lineage>
        <taxon>Bacteria</taxon>
        <taxon>Pseudomonadati</taxon>
        <taxon>Bacteroidota</taxon>
        <taxon>Cytophagia</taxon>
        <taxon>Cytophagales</taxon>
        <taxon>Fulvivirgaceae</taxon>
        <taxon>Fulvivirga</taxon>
    </lineage>
</organism>
<accession>A0ABW9RYM1</accession>
<keyword evidence="2" id="KW-1185">Reference proteome</keyword>
<reference evidence="1 2" key="1">
    <citation type="submission" date="2019-02" db="EMBL/GenBank/DDBJ databases">
        <authorList>
            <person name="Goldberg S.R."/>
            <person name="Haltli B.A."/>
            <person name="Correa H."/>
            <person name="Russell K.G."/>
        </authorList>
    </citation>
    <scope>NUCLEOTIDE SEQUENCE [LARGE SCALE GENOMIC DNA]</scope>
    <source>
        <strain evidence="1 2">JCM 16186</strain>
    </source>
</reference>
<comment type="caution">
    <text evidence="1">The sequence shown here is derived from an EMBL/GenBank/DDBJ whole genome shotgun (WGS) entry which is preliminary data.</text>
</comment>
<dbReference type="Proteomes" id="UP000798808">
    <property type="component" value="Unassembled WGS sequence"/>
</dbReference>
<gene>
    <name evidence="1" type="ORF">E1163_28325</name>
</gene>
<evidence type="ECO:0000313" key="1">
    <source>
        <dbReference type="EMBL" id="MTI28900.1"/>
    </source>
</evidence>
<proteinExistence type="predicted"/>
<protein>
    <recommendedName>
        <fullName evidence="3">DUF748 domain-containing protein</fullName>
    </recommendedName>
</protein>
<evidence type="ECO:0000313" key="2">
    <source>
        <dbReference type="Proteomes" id="UP000798808"/>
    </source>
</evidence>
<name>A0ABW9RYM1_9BACT</name>